<evidence type="ECO:0000256" key="2">
    <source>
        <dbReference type="ARBA" id="ARBA00022857"/>
    </source>
</evidence>
<dbReference type="PANTHER" id="PTHR10366">
    <property type="entry name" value="NAD DEPENDENT EPIMERASE/DEHYDRATASE"/>
    <property type="match status" value="1"/>
</dbReference>
<evidence type="ECO:0000256" key="1">
    <source>
        <dbReference type="ARBA" id="ARBA00004935"/>
    </source>
</evidence>
<evidence type="ECO:0000259" key="14">
    <source>
        <dbReference type="Pfam" id="PF01370"/>
    </source>
</evidence>
<reference evidence="15" key="2">
    <citation type="journal article" date="2024" name="Plant">
        <title>Genomic evolution and insights into agronomic trait innovations of Sesamum species.</title>
        <authorList>
            <person name="Miao H."/>
            <person name="Wang L."/>
            <person name="Qu L."/>
            <person name="Liu H."/>
            <person name="Sun Y."/>
            <person name="Le M."/>
            <person name="Wang Q."/>
            <person name="Wei S."/>
            <person name="Zheng Y."/>
            <person name="Lin W."/>
            <person name="Duan Y."/>
            <person name="Cao H."/>
            <person name="Xiong S."/>
            <person name="Wang X."/>
            <person name="Wei L."/>
            <person name="Li C."/>
            <person name="Ma Q."/>
            <person name="Ju M."/>
            <person name="Zhao R."/>
            <person name="Li G."/>
            <person name="Mu C."/>
            <person name="Tian Q."/>
            <person name="Mei H."/>
            <person name="Zhang T."/>
            <person name="Gao T."/>
            <person name="Zhang H."/>
        </authorList>
    </citation>
    <scope>NUCLEOTIDE SEQUENCE</scope>
    <source>
        <strain evidence="15">KEN1</strain>
    </source>
</reference>
<dbReference type="EC" id="1.1.1.219" evidence="8"/>
<feature type="domain" description="NAD-dependent epimerase/dehydratase" evidence="14">
    <location>
        <begin position="8"/>
        <end position="216"/>
    </location>
</feature>
<organism evidence="15">
    <name type="scientific">Sesamum latifolium</name>
    <dbReference type="NCBI Taxonomy" id="2727402"/>
    <lineage>
        <taxon>Eukaryota</taxon>
        <taxon>Viridiplantae</taxon>
        <taxon>Streptophyta</taxon>
        <taxon>Embryophyta</taxon>
        <taxon>Tracheophyta</taxon>
        <taxon>Spermatophyta</taxon>
        <taxon>Magnoliopsida</taxon>
        <taxon>eudicotyledons</taxon>
        <taxon>Gunneridae</taxon>
        <taxon>Pentapetalae</taxon>
        <taxon>asterids</taxon>
        <taxon>lamiids</taxon>
        <taxon>Lamiales</taxon>
        <taxon>Pedaliaceae</taxon>
        <taxon>Sesamum</taxon>
    </lineage>
</organism>
<comment type="catalytic activity">
    <reaction evidence="13">
        <text>a (2R,3S,4S)-leucoanthocyanidin + NADP(+) = a (2R,3R)-dihydroflavonol + NADPH + H(+)</text>
        <dbReference type="Rhea" id="RHEA:54444"/>
        <dbReference type="ChEBI" id="CHEBI:15378"/>
        <dbReference type="ChEBI" id="CHEBI:57783"/>
        <dbReference type="ChEBI" id="CHEBI:58349"/>
        <dbReference type="ChEBI" id="CHEBI:138176"/>
        <dbReference type="ChEBI" id="CHEBI:138188"/>
        <dbReference type="EC" id="1.1.1.219"/>
    </reaction>
</comment>
<dbReference type="CDD" id="cd08958">
    <property type="entry name" value="FR_SDR_e"/>
    <property type="match status" value="2"/>
</dbReference>
<comment type="similarity">
    <text evidence="5">Belongs to the NAD(P)-dependent epimerase/dehydratase family. Dihydroflavonol-4-reductase subfamily.</text>
</comment>
<comment type="caution">
    <text evidence="15">The sequence shown here is derived from an EMBL/GenBank/DDBJ whole genome shotgun (WGS) entry which is preliminary data.</text>
</comment>
<name>A0AAW2YF02_9LAMI</name>
<dbReference type="AlphaFoldDB" id="A0AAW2YF02"/>
<dbReference type="Gene3D" id="3.40.50.720">
    <property type="entry name" value="NAD(P)-binding Rossmann-like Domain"/>
    <property type="match status" value="3"/>
</dbReference>
<evidence type="ECO:0000256" key="10">
    <source>
        <dbReference type="ARBA" id="ARBA00042087"/>
    </source>
</evidence>
<evidence type="ECO:0000256" key="5">
    <source>
        <dbReference type="ARBA" id="ARBA00023445"/>
    </source>
</evidence>
<keyword evidence="2" id="KW-0521">NADP</keyword>
<dbReference type="FunFam" id="3.40.50.720:FF:000085">
    <property type="entry name" value="Dihydroflavonol reductase"/>
    <property type="match status" value="2"/>
</dbReference>
<evidence type="ECO:0000256" key="11">
    <source>
        <dbReference type="ARBA" id="ARBA00042831"/>
    </source>
</evidence>
<evidence type="ECO:0000256" key="7">
    <source>
        <dbReference type="ARBA" id="ARBA00039055"/>
    </source>
</evidence>
<protein>
    <recommendedName>
        <fullName evidence="9">Dihydroflavonol 4-reductase</fullName>
        <ecNumber evidence="8">1.1.1.219</ecNumber>
        <ecNumber evidence="7">1.1.1.234</ecNumber>
    </recommendedName>
    <alternativeName>
        <fullName evidence="11">Dihydrokaempferol 4-reductase</fullName>
    </alternativeName>
    <alternativeName>
        <fullName evidence="10">Flavanone 4-reductase</fullName>
    </alternativeName>
</protein>
<dbReference type="EC" id="1.1.1.234" evidence="7"/>
<dbReference type="InterPro" id="IPR050425">
    <property type="entry name" value="NAD(P)_dehydrat-like"/>
</dbReference>
<comment type="pathway">
    <text evidence="1">Pigment biosynthesis; anthocyanin biosynthesis.</text>
</comment>
<evidence type="ECO:0000313" key="15">
    <source>
        <dbReference type="EMBL" id="KAL0464205.1"/>
    </source>
</evidence>
<proteinExistence type="inferred from homology"/>
<evidence type="ECO:0000256" key="13">
    <source>
        <dbReference type="ARBA" id="ARBA00049132"/>
    </source>
</evidence>
<dbReference type="SUPFAM" id="SSF51735">
    <property type="entry name" value="NAD(P)-binding Rossmann-fold domains"/>
    <property type="match status" value="2"/>
</dbReference>
<evidence type="ECO:0000256" key="12">
    <source>
        <dbReference type="ARBA" id="ARBA00048870"/>
    </source>
</evidence>
<comment type="catalytic activity">
    <reaction evidence="12">
        <text>(2S)-flavan-4-ol + NADP(+) = (2S)-flavanone + NADPH + H(+)</text>
        <dbReference type="Rhea" id="RHEA:11228"/>
        <dbReference type="ChEBI" id="CHEBI:15378"/>
        <dbReference type="ChEBI" id="CHEBI:15605"/>
        <dbReference type="ChEBI" id="CHEBI:15606"/>
        <dbReference type="ChEBI" id="CHEBI:57783"/>
        <dbReference type="ChEBI" id="CHEBI:58349"/>
        <dbReference type="EC" id="1.1.1.234"/>
    </reaction>
</comment>
<reference evidence="15" key="1">
    <citation type="submission" date="2020-06" db="EMBL/GenBank/DDBJ databases">
        <authorList>
            <person name="Li T."/>
            <person name="Hu X."/>
            <person name="Zhang T."/>
            <person name="Song X."/>
            <person name="Zhang H."/>
            <person name="Dai N."/>
            <person name="Sheng W."/>
            <person name="Hou X."/>
            <person name="Wei L."/>
        </authorList>
    </citation>
    <scope>NUCLEOTIDE SEQUENCE</scope>
    <source>
        <strain evidence="15">KEN1</strain>
        <tissue evidence="15">Leaf</tissue>
    </source>
</reference>
<dbReference type="InterPro" id="IPR036291">
    <property type="entry name" value="NAD(P)-bd_dom_sf"/>
</dbReference>
<dbReference type="GO" id="GO:0047890">
    <property type="term" value="F:flavanone 4-reductase activity"/>
    <property type="evidence" value="ECO:0007669"/>
    <property type="project" value="UniProtKB-EC"/>
</dbReference>
<keyword evidence="4" id="KW-0284">Flavonoid biosynthesis</keyword>
<dbReference type="PANTHER" id="PTHR10366:SF849">
    <property type="entry name" value="NAD-DEPENDENT EPIMERASE_DEHYDRATASE DOMAIN-CONTAINING PROTEIN"/>
    <property type="match status" value="1"/>
</dbReference>
<keyword evidence="3" id="KW-0560">Oxidoreductase</keyword>
<dbReference type="EMBL" id="JACGWN010000001">
    <property type="protein sequence ID" value="KAL0464205.1"/>
    <property type="molecule type" value="Genomic_DNA"/>
</dbReference>
<evidence type="ECO:0000256" key="8">
    <source>
        <dbReference type="ARBA" id="ARBA00039057"/>
    </source>
</evidence>
<evidence type="ECO:0000256" key="3">
    <source>
        <dbReference type="ARBA" id="ARBA00023002"/>
    </source>
</evidence>
<evidence type="ECO:0000256" key="9">
    <source>
        <dbReference type="ARBA" id="ARBA00039963"/>
    </source>
</evidence>
<accession>A0AAW2YF02</accession>
<dbReference type="GO" id="GO:0045552">
    <property type="term" value="F:dihydroflavanol 4-reductase activity"/>
    <property type="evidence" value="ECO:0007669"/>
    <property type="project" value="UniProtKB-EC"/>
</dbReference>
<evidence type="ECO:0000256" key="6">
    <source>
        <dbReference type="ARBA" id="ARBA00037100"/>
    </source>
</evidence>
<sequence>MSGGGRVVCVTGASGFIASWLVKLLLERGYTVKATVRNLNDPKKVVHLKALKEADERLHLVQADLTEDGSFDSVVDGCEGVFHTASPVLFSTSDPQAELIEPAVKGTLNILRSCSKATSVRRVVVTSSVASVLFNDKPKGPVVVDETWFSDPAFCEETKNWYRLSKTLAEKAAWKFAEENGIDLVSMHPGLVLGPLLQPTLNWSSEAFLGMIKELERTKFSFHRKGSVSNISVLDKLYPSLNIPVINATDNPIYQFSKKKAESLGIKFMPLELPPFHREDEWRGKSGVRDGSFRLRSLMAGEAIAAPSLYCQSNYDPKKILHLKTLEGAEERLQLLQADLMEDGSFDSVVDGCEAVFHTASPVVFSTTHPQAEVIEPAVKGTLNILRSCSKVTSVKRVVVTSSTASVVFNRKTKGPGVLIDETWFSDPDFCEENKLWYPLSKTLAEKAAWKFAEENGIDLVVMHPGFVSGPLLQPTLNASSEVFLDLIKEINEGMQCRSHHVVFVRKRGGILVICFVPPKLCPETPLIQHSLGCMKQMIDSPPVYPSNAATCEQYVHSLLISGREDVAYAHIMAFESPSAAGRYCLVERVLSHSGFLQILNKLYPSLNIPIISATENRPHQVSKEKAESLGINFMPLEVCGPNPE</sequence>
<feature type="domain" description="NAD-dependent epimerase/dehydratase" evidence="14">
    <location>
        <begin position="329"/>
        <end position="497"/>
    </location>
</feature>
<comment type="function">
    <text evidence="6">Bifunctional enzyme involved in flavonoid metabolism.</text>
</comment>
<dbReference type="InterPro" id="IPR001509">
    <property type="entry name" value="Epimerase_deHydtase"/>
</dbReference>
<evidence type="ECO:0000256" key="4">
    <source>
        <dbReference type="ARBA" id="ARBA00023241"/>
    </source>
</evidence>
<dbReference type="GO" id="GO:0009813">
    <property type="term" value="P:flavonoid biosynthetic process"/>
    <property type="evidence" value="ECO:0007669"/>
    <property type="project" value="UniProtKB-KW"/>
</dbReference>
<gene>
    <name evidence="15" type="ORF">Slati_0308100</name>
</gene>
<dbReference type="Pfam" id="PF01370">
    <property type="entry name" value="Epimerase"/>
    <property type="match status" value="2"/>
</dbReference>